<feature type="transmembrane region" description="Helical" evidence="2">
    <location>
        <begin position="148"/>
        <end position="168"/>
    </location>
</feature>
<organism evidence="4 5">
    <name type="scientific">Penicillium atrosanguineum</name>
    <dbReference type="NCBI Taxonomy" id="1132637"/>
    <lineage>
        <taxon>Eukaryota</taxon>
        <taxon>Fungi</taxon>
        <taxon>Dikarya</taxon>
        <taxon>Ascomycota</taxon>
        <taxon>Pezizomycotina</taxon>
        <taxon>Eurotiomycetes</taxon>
        <taxon>Eurotiomycetidae</taxon>
        <taxon>Eurotiales</taxon>
        <taxon>Aspergillaceae</taxon>
        <taxon>Penicillium</taxon>
    </lineage>
</organism>
<feature type="region of interest" description="Disordered" evidence="1">
    <location>
        <begin position="19"/>
        <end position="44"/>
    </location>
</feature>
<dbReference type="SUPFAM" id="SSF55729">
    <property type="entry name" value="Acyl-CoA N-acyltransferases (Nat)"/>
    <property type="match status" value="1"/>
</dbReference>
<keyword evidence="2" id="KW-0812">Transmembrane</keyword>
<feature type="compositionally biased region" description="Basic and acidic residues" evidence="1">
    <location>
        <begin position="20"/>
        <end position="32"/>
    </location>
</feature>
<dbReference type="GO" id="GO:0016747">
    <property type="term" value="F:acyltransferase activity, transferring groups other than amino-acyl groups"/>
    <property type="evidence" value="ECO:0007669"/>
    <property type="project" value="InterPro"/>
</dbReference>
<dbReference type="InterPro" id="IPR000182">
    <property type="entry name" value="GNAT_dom"/>
</dbReference>
<reference evidence="4" key="2">
    <citation type="journal article" date="2023" name="IMA Fungus">
        <title>Comparative genomic study of the Penicillium genus elucidates a diverse pangenome and 15 lateral gene transfer events.</title>
        <authorList>
            <person name="Petersen C."/>
            <person name="Sorensen T."/>
            <person name="Nielsen M.R."/>
            <person name="Sondergaard T.E."/>
            <person name="Sorensen J.L."/>
            <person name="Fitzpatrick D.A."/>
            <person name="Frisvad J.C."/>
            <person name="Nielsen K.L."/>
        </authorList>
    </citation>
    <scope>NUCLEOTIDE SEQUENCE</scope>
    <source>
        <strain evidence="4">IBT 21472</strain>
    </source>
</reference>
<feature type="transmembrane region" description="Helical" evidence="2">
    <location>
        <begin position="118"/>
        <end position="136"/>
    </location>
</feature>
<evidence type="ECO:0000313" key="4">
    <source>
        <dbReference type="EMBL" id="KAJ5299177.1"/>
    </source>
</evidence>
<keyword evidence="5" id="KW-1185">Reference proteome</keyword>
<feature type="compositionally biased region" description="Polar residues" evidence="1">
    <location>
        <begin position="414"/>
        <end position="428"/>
    </location>
</feature>
<evidence type="ECO:0000256" key="2">
    <source>
        <dbReference type="SAM" id="Phobius"/>
    </source>
</evidence>
<evidence type="ECO:0000313" key="5">
    <source>
        <dbReference type="Proteomes" id="UP001147746"/>
    </source>
</evidence>
<dbReference type="Gene3D" id="3.40.630.30">
    <property type="match status" value="1"/>
</dbReference>
<reference evidence="4" key="1">
    <citation type="submission" date="2022-12" db="EMBL/GenBank/DDBJ databases">
        <authorList>
            <person name="Petersen C."/>
        </authorList>
    </citation>
    <scope>NUCLEOTIDE SEQUENCE</scope>
    <source>
        <strain evidence="4">IBT 21472</strain>
    </source>
</reference>
<dbReference type="Pfam" id="PF00583">
    <property type="entry name" value="Acetyltransf_1"/>
    <property type="match status" value="1"/>
</dbReference>
<feature type="region of interest" description="Disordered" evidence="1">
    <location>
        <begin position="407"/>
        <end position="452"/>
    </location>
</feature>
<evidence type="ECO:0000259" key="3">
    <source>
        <dbReference type="Pfam" id="PF00583"/>
    </source>
</evidence>
<sequence length="452" mass="52126">MAREAVIPPSQGCTVATAVRDTRPEPTLRKSTDASTQAQLPEPVTKFWRSEDESNHPEAWTPDGAQNFVAAKWTDPLPSTDPNETTTYIARTDEDLIPALRLISDSVAQQRQLAARSLLLHPVCWLPIIASIPYLIVERAHDSSDWLFILITIACIMTTVMTVIKIIVRRYLDEAEKVGRWSWLYGHRWIKTRLGNLCRAEKAGRYSRDERDDYVFITRLGKDIIGAVVLRIIDTWERDTDPGFELGRDLKRRHPMSYLMNTYHRKKVCIRAWTIKRQYRGHGIGLALLRFVVRWALDNDLEFIFFADDHAQSLRVLPMFLNKTMDTQDARARDTLYWEVKHYSTPWQIEQREERRMLFQLDKAKTKLADVSDRSPDQVFSPQNDFTELHGRLASRNSMRGLLHDTPKRADVQPSFSSWSPVDTNVNAPSPERAMAVQPDYLPSSEHGTDPE</sequence>
<comment type="caution">
    <text evidence="4">The sequence shown here is derived from an EMBL/GenBank/DDBJ whole genome shotgun (WGS) entry which is preliminary data.</text>
</comment>
<dbReference type="AlphaFoldDB" id="A0A9W9GGS5"/>
<keyword evidence="2" id="KW-1133">Transmembrane helix</keyword>
<dbReference type="InterPro" id="IPR016181">
    <property type="entry name" value="Acyl_CoA_acyltransferase"/>
</dbReference>
<name>A0A9W9GGS5_9EURO</name>
<protein>
    <recommendedName>
        <fullName evidence="3">N-acetyltransferase domain-containing protein</fullName>
    </recommendedName>
</protein>
<feature type="domain" description="N-acetyltransferase" evidence="3">
    <location>
        <begin position="207"/>
        <end position="312"/>
    </location>
</feature>
<proteinExistence type="predicted"/>
<gene>
    <name evidence="4" type="ORF">N7476_010734</name>
</gene>
<dbReference type="CDD" id="cd04301">
    <property type="entry name" value="NAT_SF"/>
    <property type="match status" value="1"/>
</dbReference>
<evidence type="ECO:0000256" key="1">
    <source>
        <dbReference type="SAM" id="MobiDB-lite"/>
    </source>
</evidence>
<dbReference type="EMBL" id="JAPZBO010000010">
    <property type="protein sequence ID" value="KAJ5299177.1"/>
    <property type="molecule type" value="Genomic_DNA"/>
</dbReference>
<keyword evidence="2" id="KW-0472">Membrane</keyword>
<dbReference type="Proteomes" id="UP001147746">
    <property type="component" value="Unassembled WGS sequence"/>
</dbReference>
<accession>A0A9W9GGS5</accession>